<sequence length="163" mass="16952">MPANFHQARVVAFMTSFKTWIRSLLLIALLIAVGCSYGGPSYSLSPASGTVSMDGKPVANAVVVFHSESAPIASAITDSSGQFQLATGTHGEGIAIGDFLVQISSNAETKDSSGKAISIPIVYSENGVEVVKIAQGGENSFAFNLKSRPKSGDYLSNNPLAEP</sequence>
<proteinExistence type="predicted"/>
<evidence type="ECO:0008006" key="3">
    <source>
        <dbReference type="Google" id="ProtNLM"/>
    </source>
</evidence>
<comment type="caution">
    <text evidence="1">The sequence shown here is derived from an EMBL/GenBank/DDBJ whole genome shotgun (WGS) entry which is preliminary data.</text>
</comment>
<evidence type="ECO:0000313" key="2">
    <source>
        <dbReference type="Proteomes" id="UP000238322"/>
    </source>
</evidence>
<reference evidence="1 2" key="1">
    <citation type="submission" date="2018-02" db="EMBL/GenBank/DDBJ databases">
        <title>Comparative genomes isolates from brazilian mangrove.</title>
        <authorList>
            <person name="Araujo J.E."/>
            <person name="Taketani R.G."/>
            <person name="Silva M.C.P."/>
            <person name="Loureco M.V."/>
            <person name="Andreote F.D."/>
        </authorList>
    </citation>
    <scope>NUCLEOTIDE SEQUENCE [LARGE SCALE GENOMIC DNA]</scope>
    <source>
        <strain evidence="1 2">Hex-1 MGV</strain>
    </source>
</reference>
<name>A0A2S8G7F8_9BACT</name>
<gene>
    <name evidence="1" type="ORF">C5Y83_00185</name>
</gene>
<dbReference type="EMBL" id="PUHY01000001">
    <property type="protein sequence ID" value="PQO40396.1"/>
    <property type="molecule type" value="Genomic_DNA"/>
</dbReference>
<dbReference type="AlphaFoldDB" id="A0A2S8G7F8"/>
<dbReference type="Proteomes" id="UP000238322">
    <property type="component" value="Unassembled WGS sequence"/>
</dbReference>
<evidence type="ECO:0000313" key="1">
    <source>
        <dbReference type="EMBL" id="PQO40396.1"/>
    </source>
</evidence>
<protein>
    <recommendedName>
        <fullName evidence="3">Carboxypeptidase regulatory-like domain-containing protein</fullName>
    </recommendedName>
</protein>
<dbReference type="OrthoDB" id="290716at2"/>
<dbReference type="Gene3D" id="2.60.40.1120">
    <property type="entry name" value="Carboxypeptidase-like, regulatory domain"/>
    <property type="match status" value="1"/>
</dbReference>
<accession>A0A2S8G7F8</accession>
<organism evidence="1 2">
    <name type="scientific">Blastopirellula marina</name>
    <dbReference type="NCBI Taxonomy" id="124"/>
    <lineage>
        <taxon>Bacteria</taxon>
        <taxon>Pseudomonadati</taxon>
        <taxon>Planctomycetota</taxon>
        <taxon>Planctomycetia</taxon>
        <taxon>Pirellulales</taxon>
        <taxon>Pirellulaceae</taxon>
        <taxon>Blastopirellula</taxon>
    </lineage>
</organism>